<feature type="transmembrane region" description="Helical" evidence="1">
    <location>
        <begin position="12"/>
        <end position="33"/>
    </location>
</feature>
<keyword evidence="3" id="KW-1185">Reference proteome</keyword>
<organism evidence="2 3">
    <name type="scientific">Costertonia aggregata</name>
    <dbReference type="NCBI Taxonomy" id="343403"/>
    <lineage>
        <taxon>Bacteria</taxon>
        <taxon>Pseudomonadati</taxon>
        <taxon>Bacteroidota</taxon>
        <taxon>Flavobacteriia</taxon>
        <taxon>Flavobacteriales</taxon>
        <taxon>Flavobacteriaceae</taxon>
        <taxon>Costertonia</taxon>
    </lineage>
</organism>
<evidence type="ECO:0000313" key="3">
    <source>
        <dbReference type="Proteomes" id="UP000509302"/>
    </source>
</evidence>
<sequence>MKINTRPNTKKEILIGFVVGIIANTIGTLLYILLFSDFGIAETFKAAIEQEHVGSLLALGAILNLIAFFGFLKIKRDYRARGVLIATMITALAILYYKVF</sequence>
<dbReference type="EMBL" id="CP058595">
    <property type="protein sequence ID" value="QLG45802.1"/>
    <property type="molecule type" value="Genomic_DNA"/>
</dbReference>
<dbReference type="RefSeq" id="WP_179242089.1">
    <property type="nucleotide sequence ID" value="NZ_CP058595.1"/>
</dbReference>
<feature type="transmembrane region" description="Helical" evidence="1">
    <location>
        <begin position="78"/>
        <end position="97"/>
    </location>
</feature>
<dbReference type="AlphaFoldDB" id="A0A7H9AQW0"/>
<proteinExistence type="predicted"/>
<keyword evidence="1" id="KW-0812">Transmembrane</keyword>
<gene>
    <name evidence="2" type="ORF">HYG79_10725</name>
</gene>
<feature type="transmembrane region" description="Helical" evidence="1">
    <location>
        <begin position="53"/>
        <end position="71"/>
    </location>
</feature>
<name>A0A7H9AQW0_9FLAO</name>
<dbReference type="Proteomes" id="UP000509302">
    <property type="component" value="Chromosome"/>
</dbReference>
<evidence type="ECO:0000256" key="1">
    <source>
        <dbReference type="SAM" id="Phobius"/>
    </source>
</evidence>
<evidence type="ECO:0000313" key="2">
    <source>
        <dbReference type="EMBL" id="QLG45802.1"/>
    </source>
</evidence>
<protein>
    <submittedName>
        <fullName evidence="2">Uncharacterized protein</fullName>
    </submittedName>
</protein>
<keyword evidence="1" id="KW-0472">Membrane</keyword>
<accession>A0A7H9AQW0</accession>
<keyword evidence="1" id="KW-1133">Transmembrane helix</keyword>
<reference evidence="2 3" key="1">
    <citation type="journal article" date="2006" name="Int. J. Syst. Evol. Microbiol.">
        <title>Costertonia aggregata gen. nov., sp. nov., a mesophilic marine bacterium of the family Flavobacteriaceae, isolated from a mature biofilm.</title>
        <authorList>
            <person name="Kwon K.K."/>
            <person name="Lee Y.K."/>
            <person name="Lee H.K."/>
        </authorList>
    </citation>
    <scope>NUCLEOTIDE SEQUENCE [LARGE SCALE GENOMIC DNA]</scope>
    <source>
        <strain evidence="2 3">KCCM 42265</strain>
    </source>
</reference>
<dbReference type="KEGG" id="cagg:HYG79_10725"/>